<sequence length="334" mass="36846">MPPRKRARASEASTPLRETQPKTPVETSQATSDGKAAIATGDEHVQDALEDPWTDEQETQLLKGIIKWKPTGINKHFHVMRLSQHLLDSTSLPSYPNRASHALAAYPHLSVKGIWAKLGSLYNLEALDEREDARTWPDFDPEVWFKDKDEDVEMEDAEGEEEGEQRRVLREGREFSLRIEGDDTLVDMMWARRFGEGVGASGSAHGRKGRKGATSGRSESPPFFGWENQKVMPSTFDVPEREISKTKEGSTVGKSAQKGKGAAARPRRGTRAGRAESTSVAEEEDEEEEEEEEEDEEEDSAAGTGSSPAGKGSAQGKKARGKPTVGTRKSSRKR</sequence>
<evidence type="ECO:0008006" key="11">
    <source>
        <dbReference type="Google" id="ProtNLM"/>
    </source>
</evidence>
<comment type="similarity">
    <text evidence="2">Belongs to the EAF7 family.</text>
</comment>
<dbReference type="OrthoDB" id="5595141at2759"/>
<dbReference type="GO" id="GO:0006325">
    <property type="term" value="P:chromatin organization"/>
    <property type="evidence" value="ECO:0007669"/>
    <property type="project" value="UniProtKB-KW"/>
</dbReference>
<dbReference type="GO" id="GO:0035267">
    <property type="term" value="C:NuA4 histone acetyltransferase complex"/>
    <property type="evidence" value="ECO:0007669"/>
    <property type="project" value="TreeGrafter"/>
</dbReference>
<dbReference type="GO" id="GO:0005634">
    <property type="term" value="C:nucleus"/>
    <property type="evidence" value="ECO:0007669"/>
    <property type="project" value="UniProtKB-SubCell"/>
</dbReference>
<dbReference type="InterPro" id="IPR012423">
    <property type="entry name" value="Eaf7/MRGBP"/>
</dbReference>
<evidence type="ECO:0000256" key="1">
    <source>
        <dbReference type="ARBA" id="ARBA00004123"/>
    </source>
</evidence>
<keyword evidence="4" id="KW-0805">Transcription regulation</keyword>
<keyword evidence="5" id="KW-0804">Transcription</keyword>
<protein>
    <recommendedName>
        <fullName evidence="11">CT20-domain-containing protein</fullName>
    </recommendedName>
</protein>
<evidence type="ECO:0000313" key="9">
    <source>
        <dbReference type="EMBL" id="KAF2101196.1"/>
    </source>
</evidence>
<reference evidence="9" key="1">
    <citation type="journal article" date="2020" name="Stud. Mycol.">
        <title>101 Dothideomycetes genomes: a test case for predicting lifestyles and emergence of pathogens.</title>
        <authorList>
            <person name="Haridas S."/>
            <person name="Albert R."/>
            <person name="Binder M."/>
            <person name="Bloem J."/>
            <person name="Labutti K."/>
            <person name="Salamov A."/>
            <person name="Andreopoulos B."/>
            <person name="Baker S."/>
            <person name="Barry K."/>
            <person name="Bills G."/>
            <person name="Bluhm B."/>
            <person name="Cannon C."/>
            <person name="Castanera R."/>
            <person name="Culley D."/>
            <person name="Daum C."/>
            <person name="Ezra D."/>
            <person name="Gonzalez J."/>
            <person name="Henrissat B."/>
            <person name="Kuo A."/>
            <person name="Liang C."/>
            <person name="Lipzen A."/>
            <person name="Lutzoni F."/>
            <person name="Magnuson J."/>
            <person name="Mondo S."/>
            <person name="Nolan M."/>
            <person name="Ohm R."/>
            <person name="Pangilinan J."/>
            <person name="Park H.-J."/>
            <person name="Ramirez L."/>
            <person name="Alfaro M."/>
            <person name="Sun H."/>
            <person name="Tritt A."/>
            <person name="Yoshinaga Y."/>
            <person name="Zwiers L.-H."/>
            <person name="Turgeon B."/>
            <person name="Goodwin S."/>
            <person name="Spatafora J."/>
            <person name="Crous P."/>
            <person name="Grigoriev I."/>
        </authorList>
    </citation>
    <scope>NUCLEOTIDE SEQUENCE</scope>
    <source>
        <strain evidence="9">CBS 133067</strain>
    </source>
</reference>
<evidence type="ECO:0000256" key="8">
    <source>
        <dbReference type="SAM" id="MobiDB-lite"/>
    </source>
</evidence>
<dbReference type="GO" id="GO:0006357">
    <property type="term" value="P:regulation of transcription by RNA polymerase II"/>
    <property type="evidence" value="ECO:0007669"/>
    <property type="project" value="TreeGrafter"/>
</dbReference>
<proteinExistence type="inferred from homology"/>
<evidence type="ECO:0000256" key="6">
    <source>
        <dbReference type="ARBA" id="ARBA00023242"/>
    </source>
</evidence>
<keyword evidence="10" id="KW-1185">Reference proteome</keyword>
<feature type="compositionally biased region" description="Basic and acidic residues" evidence="8">
    <location>
        <begin position="238"/>
        <end position="248"/>
    </location>
</feature>
<evidence type="ECO:0000256" key="5">
    <source>
        <dbReference type="ARBA" id="ARBA00023163"/>
    </source>
</evidence>
<comment type="subcellular location">
    <subcellularLocation>
        <location evidence="1">Nucleus</location>
    </subcellularLocation>
</comment>
<evidence type="ECO:0000256" key="7">
    <source>
        <dbReference type="ARBA" id="ARBA00025178"/>
    </source>
</evidence>
<accession>A0A9P4IG99</accession>
<gene>
    <name evidence="9" type="ORF">NA57DRAFT_53173</name>
</gene>
<keyword evidence="6" id="KW-0539">Nucleus</keyword>
<comment type="caution">
    <text evidence="9">The sequence shown here is derived from an EMBL/GenBank/DDBJ whole genome shotgun (WGS) entry which is preliminary data.</text>
</comment>
<feature type="compositionally biased region" description="Polar residues" evidence="8">
    <location>
        <begin position="11"/>
        <end position="32"/>
    </location>
</feature>
<feature type="compositionally biased region" description="Acidic residues" evidence="8">
    <location>
        <begin position="281"/>
        <end position="300"/>
    </location>
</feature>
<dbReference type="EMBL" id="ML978123">
    <property type="protein sequence ID" value="KAF2101196.1"/>
    <property type="molecule type" value="Genomic_DNA"/>
</dbReference>
<dbReference type="PANTHER" id="PTHR13581:SF5">
    <property type="entry name" value="MRG_MORF4L-BINDING PROTEIN"/>
    <property type="match status" value="1"/>
</dbReference>
<feature type="region of interest" description="Disordered" evidence="8">
    <location>
        <begin position="197"/>
        <end position="334"/>
    </location>
</feature>
<comment type="function">
    <text evidence="7">Component of the NuA4 histone acetyltransferase complex which is involved in transcriptional activation of selected genes principally by acetylation of nucleosomal histone H4 and H2A. The NuA4 complex is also involved in DNA repair.</text>
</comment>
<feature type="region of interest" description="Disordered" evidence="8">
    <location>
        <begin position="1"/>
        <end position="35"/>
    </location>
</feature>
<feature type="compositionally biased region" description="Low complexity" evidence="8">
    <location>
        <begin position="253"/>
        <end position="264"/>
    </location>
</feature>
<keyword evidence="3" id="KW-0156">Chromatin regulator</keyword>
<evidence type="ECO:0000256" key="4">
    <source>
        <dbReference type="ARBA" id="ARBA00023015"/>
    </source>
</evidence>
<evidence type="ECO:0000256" key="3">
    <source>
        <dbReference type="ARBA" id="ARBA00022853"/>
    </source>
</evidence>
<name>A0A9P4IG99_9PEZI</name>
<dbReference type="Proteomes" id="UP000799772">
    <property type="component" value="Unassembled WGS sequence"/>
</dbReference>
<organism evidence="9 10">
    <name type="scientific">Rhizodiscina lignyota</name>
    <dbReference type="NCBI Taxonomy" id="1504668"/>
    <lineage>
        <taxon>Eukaryota</taxon>
        <taxon>Fungi</taxon>
        <taxon>Dikarya</taxon>
        <taxon>Ascomycota</taxon>
        <taxon>Pezizomycotina</taxon>
        <taxon>Dothideomycetes</taxon>
        <taxon>Pleosporomycetidae</taxon>
        <taxon>Aulographales</taxon>
        <taxon>Rhizodiscinaceae</taxon>
        <taxon>Rhizodiscina</taxon>
    </lineage>
</organism>
<dbReference type="AlphaFoldDB" id="A0A9P4IG99"/>
<dbReference type="PANTHER" id="PTHR13581">
    <property type="entry name" value="MRG-BINDING PROTEIN"/>
    <property type="match status" value="1"/>
</dbReference>
<dbReference type="Pfam" id="PF07904">
    <property type="entry name" value="Eaf7"/>
    <property type="match status" value="1"/>
</dbReference>
<evidence type="ECO:0000313" key="10">
    <source>
        <dbReference type="Proteomes" id="UP000799772"/>
    </source>
</evidence>
<evidence type="ECO:0000256" key="2">
    <source>
        <dbReference type="ARBA" id="ARBA00007117"/>
    </source>
</evidence>